<dbReference type="EMBL" id="JAUDCK010000004">
    <property type="protein sequence ID" value="MDM8195108.1"/>
    <property type="molecule type" value="Genomic_DNA"/>
</dbReference>
<evidence type="ECO:0000313" key="7">
    <source>
        <dbReference type="EMBL" id="MDM8195108.1"/>
    </source>
</evidence>
<keyword evidence="2" id="KW-0132">Cell division</keyword>
<sequence length="251" mass="29752">MDEYRDNQVKKLMMKRRKKKRIKVIRLFFVLGIIGFVFFILLSDIMKIKTIHVIGVNDAELEQQISEQLSGYMGDYTWIDMLFSKDNIVQDIEEMKRFENVLVEIDFMGNIQVHVQEVQPLCYAKIQNKNYLINKLGGVYQTKQIPSSLIQCSDFQSTEMLSQLGHSLHNVSDIVLNETSEIHYCGDRYDKDLIEFYMYDHNFIKINISQIDQRLSEDSFHYAAYKLKKPQNTIYSFEGKYMYIKNMKNKI</sequence>
<evidence type="ECO:0000256" key="1">
    <source>
        <dbReference type="ARBA" id="ARBA00022475"/>
    </source>
</evidence>
<comment type="caution">
    <text evidence="7">The sequence shown here is derived from an EMBL/GenBank/DDBJ whole genome shotgun (WGS) entry which is preliminary data.</text>
</comment>
<dbReference type="Proteomes" id="UP001529275">
    <property type="component" value="Unassembled WGS sequence"/>
</dbReference>
<evidence type="ECO:0000256" key="4">
    <source>
        <dbReference type="ARBA" id="ARBA00022989"/>
    </source>
</evidence>
<dbReference type="PANTHER" id="PTHR37820">
    <property type="entry name" value="CELL DIVISION PROTEIN DIVIB"/>
    <property type="match status" value="1"/>
</dbReference>
<evidence type="ECO:0000256" key="5">
    <source>
        <dbReference type="ARBA" id="ARBA00023306"/>
    </source>
</evidence>
<evidence type="ECO:0000256" key="2">
    <source>
        <dbReference type="ARBA" id="ARBA00022618"/>
    </source>
</evidence>
<feature type="transmembrane region" description="Helical" evidence="6">
    <location>
        <begin position="24"/>
        <end position="42"/>
    </location>
</feature>
<accession>A0ABT7UG34</accession>
<keyword evidence="5" id="KW-0131">Cell cycle</keyword>
<reference evidence="8" key="1">
    <citation type="submission" date="2023-06" db="EMBL/GenBank/DDBJ databases">
        <title>Identification and characterization of horizontal gene transfer across gut microbiota members of farm animals based on homology search.</title>
        <authorList>
            <person name="Zeman M."/>
            <person name="Kubasova T."/>
            <person name="Jahodarova E."/>
            <person name="Nykrynova M."/>
            <person name="Rychlik I."/>
        </authorList>
    </citation>
    <scope>NUCLEOTIDE SEQUENCE [LARGE SCALE GENOMIC DNA]</scope>
    <source>
        <strain evidence="8">ET341</strain>
    </source>
</reference>
<name>A0ABT7UG34_9FIRM</name>
<dbReference type="Gene3D" id="3.40.50.10960">
    <property type="match status" value="1"/>
</dbReference>
<evidence type="ECO:0000313" key="8">
    <source>
        <dbReference type="Proteomes" id="UP001529275"/>
    </source>
</evidence>
<organism evidence="7 8">
    <name type="scientific">Massilimicrobiota timonensis</name>
    <dbReference type="NCBI Taxonomy" id="1776392"/>
    <lineage>
        <taxon>Bacteria</taxon>
        <taxon>Bacillati</taxon>
        <taxon>Bacillota</taxon>
        <taxon>Erysipelotrichia</taxon>
        <taxon>Erysipelotrichales</taxon>
        <taxon>Erysipelotrichaceae</taxon>
        <taxon>Massilimicrobiota</taxon>
    </lineage>
</organism>
<keyword evidence="6" id="KW-0472">Membrane</keyword>
<evidence type="ECO:0008006" key="9">
    <source>
        <dbReference type="Google" id="ProtNLM"/>
    </source>
</evidence>
<gene>
    <name evidence="7" type="ORF">QUV98_02120</name>
</gene>
<keyword evidence="4 6" id="KW-1133">Transmembrane helix</keyword>
<protein>
    <recommendedName>
        <fullName evidence="9">POTRA domain-containing protein</fullName>
    </recommendedName>
</protein>
<keyword evidence="8" id="KW-1185">Reference proteome</keyword>
<evidence type="ECO:0000256" key="3">
    <source>
        <dbReference type="ARBA" id="ARBA00022692"/>
    </source>
</evidence>
<dbReference type="PANTHER" id="PTHR37820:SF1">
    <property type="entry name" value="CELL DIVISION PROTEIN FTSQ"/>
    <property type="match status" value="1"/>
</dbReference>
<keyword evidence="1" id="KW-1003">Cell membrane</keyword>
<keyword evidence="3 6" id="KW-0812">Transmembrane</keyword>
<dbReference type="RefSeq" id="WP_289527209.1">
    <property type="nucleotide sequence ID" value="NZ_JAUDCK010000004.1"/>
</dbReference>
<proteinExistence type="predicted"/>
<dbReference type="InterPro" id="IPR050487">
    <property type="entry name" value="FtsQ_DivIB"/>
</dbReference>
<evidence type="ECO:0000256" key="6">
    <source>
        <dbReference type="SAM" id="Phobius"/>
    </source>
</evidence>